<keyword evidence="7" id="KW-0813">Transport</keyword>
<dbReference type="GO" id="GO:0005737">
    <property type="term" value="C:cytoplasm"/>
    <property type="evidence" value="ECO:0007669"/>
    <property type="project" value="TreeGrafter"/>
</dbReference>
<dbReference type="PRINTS" id="PR02024">
    <property type="entry name" value="AQUAPORIN11"/>
</dbReference>
<evidence type="ECO:0000256" key="4">
    <source>
        <dbReference type="ARBA" id="ARBA00022989"/>
    </source>
</evidence>
<dbReference type="eggNOG" id="ENOG502S15B">
    <property type="taxonomic scope" value="Eukaryota"/>
</dbReference>
<evidence type="ECO:0000256" key="3">
    <source>
        <dbReference type="ARBA" id="ARBA00022692"/>
    </source>
</evidence>
<keyword evidence="5 6" id="KW-0472">Membrane</keyword>
<dbReference type="InterPro" id="IPR016697">
    <property type="entry name" value="Aquaporin_11/12"/>
</dbReference>
<dbReference type="OMA" id="QRFGFRC"/>
<accession>A0A087YHF4</accession>
<feature type="transmembrane region" description="Helical" evidence="6">
    <location>
        <begin position="116"/>
        <end position="141"/>
    </location>
</feature>
<reference evidence="8" key="3">
    <citation type="submission" date="2025-09" db="UniProtKB">
        <authorList>
            <consortium name="Ensembl"/>
        </authorList>
    </citation>
    <scope>IDENTIFICATION</scope>
</reference>
<evidence type="ECO:0000313" key="8">
    <source>
        <dbReference type="Ensembl" id="ENSPFOP00000017457.1"/>
    </source>
</evidence>
<dbReference type="Pfam" id="PF00230">
    <property type="entry name" value="MIP"/>
    <property type="match status" value="1"/>
</dbReference>
<feature type="transmembrane region" description="Helical" evidence="6">
    <location>
        <begin position="12"/>
        <end position="29"/>
    </location>
</feature>
<comment type="subcellular location">
    <subcellularLocation>
        <location evidence="1">Membrane</location>
        <topology evidence="1">Multi-pass membrane protein</topology>
    </subcellularLocation>
</comment>
<feature type="transmembrane region" description="Helical" evidence="6">
    <location>
        <begin position="235"/>
        <end position="257"/>
    </location>
</feature>
<dbReference type="GeneTree" id="ENSGT00530000063816"/>
<dbReference type="InterPro" id="IPR023271">
    <property type="entry name" value="Aquaporin-like"/>
</dbReference>
<dbReference type="PIRSF" id="PIRSF017529">
    <property type="entry name" value="Aquaporin_11/12"/>
    <property type="match status" value="1"/>
</dbReference>
<organism evidence="8 9">
    <name type="scientific">Poecilia formosa</name>
    <name type="common">Amazon molly</name>
    <name type="synonym">Limia formosa</name>
    <dbReference type="NCBI Taxonomy" id="48698"/>
    <lineage>
        <taxon>Eukaryota</taxon>
        <taxon>Metazoa</taxon>
        <taxon>Chordata</taxon>
        <taxon>Craniata</taxon>
        <taxon>Vertebrata</taxon>
        <taxon>Euteleostomi</taxon>
        <taxon>Actinopterygii</taxon>
        <taxon>Neopterygii</taxon>
        <taxon>Teleostei</taxon>
        <taxon>Neoteleostei</taxon>
        <taxon>Acanthomorphata</taxon>
        <taxon>Ovalentaria</taxon>
        <taxon>Atherinomorphae</taxon>
        <taxon>Cyprinodontiformes</taxon>
        <taxon>Poeciliidae</taxon>
        <taxon>Poeciliinae</taxon>
        <taxon>Poecilia</taxon>
    </lineage>
</organism>
<dbReference type="EMBL" id="AYCK01009593">
    <property type="status" value="NOT_ANNOTATED_CDS"/>
    <property type="molecule type" value="Genomic_DNA"/>
</dbReference>
<name>A0A087YHF4_POEFO</name>
<proteinExistence type="inferred from homology"/>
<evidence type="ECO:0000256" key="7">
    <source>
        <dbReference type="RuleBase" id="RU000477"/>
    </source>
</evidence>
<reference evidence="9" key="1">
    <citation type="submission" date="2013-10" db="EMBL/GenBank/DDBJ databases">
        <authorList>
            <person name="Schartl M."/>
            <person name="Warren W."/>
        </authorList>
    </citation>
    <scope>NUCLEOTIDE SEQUENCE [LARGE SCALE GENOMIC DNA]</scope>
    <source>
        <strain evidence="9">female</strain>
    </source>
</reference>
<dbReference type="InterPro" id="IPR023266">
    <property type="entry name" value="Aquaporin_11"/>
</dbReference>
<evidence type="ECO:0000256" key="1">
    <source>
        <dbReference type="ARBA" id="ARBA00004141"/>
    </source>
</evidence>
<dbReference type="AlphaFoldDB" id="A0A087YHF4"/>
<feature type="transmembrane region" description="Helical" evidence="6">
    <location>
        <begin position="161"/>
        <end position="183"/>
    </location>
</feature>
<dbReference type="SUPFAM" id="SSF81338">
    <property type="entry name" value="Aquaporin-like"/>
    <property type="match status" value="1"/>
</dbReference>
<dbReference type="STRING" id="48698.ENSPFOP00000017457"/>
<feature type="transmembrane region" description="Helical" evidence="6">
    <location>
        <begin position="195"/>
        <end position="215"/>
    </location>
</feature>
<keyword evidence="4 6" id="KW-1133">Transmembrane helix</keyword>
<dbReference type="GO" id="GO:0015267">
    <property type="term" value="F:channel activity"/>
    <property type="evidence" value="ECO:0007669"/>
    <property type="project" value="InterPro"/>
</dbReference>
<evidence type="ECO:0000256" key="6">
    <source>
        <dbReference type="PIRNR" id="PIRNR017529"/>
    </source>
</evidence>
<keyword evidence="9" id="KW-1185">Reference proteome</keyword>
<dbReference type="GO" id="GO:0016020">
    <property type="term" value="C:membrane"/>
    <property type="evidence" value="ECO:0007669"/>
    <property type="project" value="UniProtKB-SubCell"/>
</dbReference>
<dbReference type="Proteomes" id="UP000028760">
    <property type="component" value="Unassembled WGS sequence"/>
</dbReference>
<dbReference type="Gene3D" id="1.20.1080.10">
    <property type="entry name" value="Glycerol uptake facilitator protein"/>
    <property type="match status" value="1"/>
</dbReference>
<keyword evidence="3 6" id="KW-0812">Transmembrane</keyword>
<evidence type="ECO:0000256" key="2">
    <source>
        <dbReference type="ARBA" id="ARBA00005900"/>
    </source>
</evidence>
<dbReference type="PANTHER" id="PTHR21191:SF7">
    <property type="entry name" value="AQUAPORIN-11"/>
    <property type="match status" value="1"/>
</dbReference>
<dbReference type="InterPro" id="IPR051883">
    <property type="entry name" value="AQP11/12_channel"/>
</dbReference>
<protein>
    <recommendedName>
        <fullName evidence="6">Aquaporin</fullName>
    </recommendedName>
</protein>
<reference evidence="8" key="2">
    <citation type="submission" date="2025-08" db="UniProtKB">
        <authorList>
            <consortium name="Ensembl"/>
        </authorList>
    </citation>
    <scope>IDENTIFICATION</scope>
</reference>
<evidence type="ECO:0000256" key="5">
    <source>
        <dbReference type="ARBA" id="ARBA00023136"/>
    </source>
</evidence>
<dbReference type="PANTHER" id="PTHR21191">
    <property type="entry name" value="AQUAPORIN"/>
    <property type="match status" value="1"/>
</dbReference>
<sequence>INLPVRLRTADMADLWVSLGVLAVAVLVCEATRRAAARFLPGICWIYLLEAASTFQLCCCTQELKLLAESVRLDQTISLTLTYVVTVVHLSTFREATCNPAAALERVCRGTASGRAAALLIAVQLGAAVAARSFAASVWSLGLSDMHRRHQKFGFRCFDPLGGTVLEAAAVELACAFAVQATAMHIHKLEEKLRVHFFAAVITALVYAAGGSISGAVFNPALAFSVQFPCSGHTYLEYCFIYWLGPTLGMASCILLFEKIVPFLSGKSTVGMNGSITQKEKTQ</sequence>
<evidence type="ECO:0000313" key="9">
    <source>
        <dbReference type="Proteomes" id="UP000028760"/>
    </source>
</evidence>
<comment type="similarity">
    <text evidence="2">Belongs to the MIP/aquaporin (TC 1.A.8) family. AQP11/AQP12 subfamily.</text>
</comment>
<dbReference type="InterPro" id="IPR000425">
    <property type="entry name" value="MIP"/>
</dbReference>
<dbReference type="PRINTS" id="PR00783">
    <property type="entry name" value="MINTRINSICP"/>
</dbReference>
<dbReference type="Ensembl" id="ENSPFOT00000017479.1">
    <property type="protein sequence ID" value="ENSPFOP00000017457.1"/>
    <property type="gene ID" value="ENSPFOG00000017383.1"/>
</dbReference>